<protein>
    <submittedName>
        <fullName evidence="2">Uncharacterized protein</fullName>
    </submittedName>
</protein>
<keyword evidence="1" id="KW-0812">Transmembrane</keyword>
<evidence type="ECO:0000313" key="3">
    <source>
        <dbReference type="Proteomes" id="UP000275267"/>
    </source>
</evidence>
<proteinExistence type="predicted"/>
<evidence type="ECO:0000256" key="1">
    <source>
        <dbReference type="SAM" id="Phobius"/>
    </source>
</evidence>
<evidence type="ECO:0000313" key="2">
    <source>
        <dbReference type="EMBL" id="RLN17302.1"/>
    </source>
</evidence>
<keyword evidence="3" id="KW-1185">Reference proteome</keyword>
<comment type="caution">
    <text evidence="2">The sequence shown here is derived from an EMBL/GenBank/DDBJ whole genome shotgun (WGS) entry which is preliminary data.</text>
</comment>
<gene>
    <name evidence="2" type="ORF">C2845_PM02G03360</name>
</gene>
<dbReference type="Proteomes" id="UP000275267">
    <property type="component" value="Unassembled WGS sequence"/>
</dbReference>
<dbReference type="AlphaFoldDB" id="A0A3L6SAZ3"/>
<accession>A0A3L6SAZ3</accession>
<reference evidence="3" key="1">
    <citation type="journal article" date="2019" name="Nat. Commun.">
        <title>The genome of broomcorn millet.</title>
        <authorList>
            <person name="Zou C."/>
            <person name="Miki D."/>
            <person name="Li D."/>
            <person name="Tang Q."/>
            <person name="Xiao L."/>
            <person name="Rajput S."/>
            <person name="Deng P."/>
            <person name="Jia W."/>
            <person name="Huang R."/>
            <person name="Zhang M."/>
            <person name="Sun Y."/>
            <person name="Hu J."/>
            <person name="Fu X."/>
            <person name="Schnable P.S."/>
            <person name="Li F."/>
            <person name="Zhang H."/>
            <person name="Feng B."/>
            <person name="Zhu X."/>
            <person name="Liu R."/>
            <person name="Schnable J.C."/>
            <person name="Zhu J.-K."/>
            <person name="Zhang H."/>
        </authorList>
    </citation>
    <scope>NUCLEOTIDE SEQUENCE [LARGE SCALE GENOMIC DNA]</scope>
</reference>
<sequence length="78" mass="8935">MTAPRVVDLDPIPTPIVPNNHGEMIALKMPVQKLVLIRVMTNNLSIIILMLMRMLKLMILQKKDMSRSSRHGGAIRWF</sequence>
<dbReference type="EMBL" id="PQIB02000005">
    <property type="protein sequence ID" value="RLN17302.1"/>
    <property type="molecule type" value="Genomic_DNA"/>
</dbReference>
<name>A0A3L6SAZ3_PANMI</name>
<feature type="transmembrane region" description="Helical" evidence="1">
    <location>
        <begin position="35"/>
        <end position="55"/>
    </location>
</feature>
<keyword evidence="1" id="KW-1133">Transmembrane helix</keyword>
<keyword evidence="1" id="KW-0472">Membrane</keyword>
<organism evidence="2 3">
    <name type="scientific">Panicum miliaceum</name>
    <name type="common">Proso millet</name>
    <name type="synonym">Broomcorn millet</name>
    <dbReference type="NCBI Taxonomy" id="4540"/>
    <lineage>
        <taxon>Eukaryota</taxon>
        <taxon>Viridiplantae</taxon>
        <taxon>Streptophyta</taxon>
        <taxon>Embryophyta</taxon>
        <taxon>Tracheophyta</taxon>
        <taxon>Spermatophyta</taxon>
        <taxon>Magnoliopsida</taxon>
        <taxon>Liliopsida</taxon>
        <taxon>Poales</taxon>
        <taxon>Poaceae</taxon>
        <taxon>PACMAD clade</taxon>
        <taxon>Panicoideae</taxon>
        <taxon>Panicodae</taxon>
        <taxon>Paniceae</taxon>
        <taxon>Panicinae</taxon>
        <taxon>Panicum</taxon>
        <taxon>Panicum sect. Panicum</taxon>
    </lineage>
</organism>